<reference evidence="6" key="1">
    <citation type="submission" date="2021-02" db="EMBL/GenBank/DDBJ databases">
        <title>Fulvivirga sp. S481 isolated from sea water.</title>
        <authorList>
            <person name="Bae S.S."/>
            <person name="Baek K."/>
        </authorList>
    </citation>
    <scope>NUCLEOTIDE SEQUENCE</scope>
    <source>
        <strain evidence="6">S481</strain>
    </source>
</reference>
<dbReference type="CDD" id="cd07205">
    <property type="entry name" value="Pat_PNPLA6_PNPLA7_NTE1_like"/>
    <property type="match status" value="1"/>
</dbReference>
<dbReference type="Proteomes" id="UP000662783">
    <property type="component" value="Chromosome"/>
</dbReference>
<evidence type="ECO:0000313" key="6">
    <source>
        <dbReference type="EMBL" id="QSE96406.1"/>
    </source>
</evidence>
<evidence type="ECO:0000256" key="4">
    <source>
        <dbReference type="PROSITE-ProRule" id="PRU01161"/>
    </source>
</evidence>
<dbReference type="PROSITE" id="PS51635">
    <property type="entry name" value="PNPLA"/>
    <property type="match status" value="1"/>
</dbReference>
<dbReference type="SUPFAM" id="SSF52151">
    <property type="entry name" value="FabD/lysophospholipase-like"/>
    <property type="match status" value="1"/>
</dbReference>
<evidence type="ECO:0000256" key="3">
    <source>
        <dbReference type="ARBA" id="ARBA00023098"/>
    </source>
</evidence>
<keyword evidence="1 4" id="KW-0378">Hydrolase</keyword>
<dbReference type="GO" id="GO:0016042">
    <property type="term" value="P:lipid catabolic process"/>
    <property type="evidence" value="ECO:0007669"/>
    <property type="project" value="UniProtKB-UniRule"/>
</dbReference>
<evidence type="ECO:0000313" key="7">
    <source>
        <dbReference type="Proteomes" id="UP000662783"/>
    </source>
</evidence>
<dbReference type="KEGG" id="fuv:JR347_12395"/>
<keyword evidence="7" id="KW-1185">Reference proteome</keyword>
<evidence type="ECO:0000259" key="5">
    <source>
        <dbReference type="PROSITE" id="PS51635"/>
    </source>
</evidence>
<feature type="short sequence motif" description="GXGXXG" evidence="4">
    <location>
        <begin position="12"/>
        <end position="17"/>
    </location>
</feature>
<keyword evidence="3 4" id="KW-0443">Lipid metabolism</keyword>
<evidence type="ECO:0000256" key="1">
    <source>
        <dbReference type="ARBA" id="ARBA00022801"/>
    </source>
</evidence>
<feature type="active site" description="Proton acceptor" evidence="4">
    <location>
        <position position="153"/>
    </location>
</feature>
<dbReference type="InterPro" id="IPR050301">
    <property type="entry name" value="NTE"/>
</dbReference>
<feature type="short sequence motif" description="DGA/G" evidence="4">
    <location>
        <begin position="153"/>
        <end position="155"/>
    </location>
</feature>
<protein>
    <submittedName>
        <fullName evidence="6">Patatin-like phospholipase family protein</fullName>
    </submittedName>
</protein>
<evidence type="ECO:0000256" key="2">
    <source>
        <dbReference type="ARBA" id="ARBA00022963"/>
    </source>
</evidence>
<feature type="domain" description="PNPLA" evidence="5">
    <location>
        <begin position="8"/>
        <end position="166"/>
    </location>
</feature>
<dbReference type="Gene3D" id="3.40.1090.10">
    <property type="entry name" value="Cytosolic phospholipase A2 catalytic domain"/>
    <property type="match status" value="2"/>
</dbReference>
<dbReference type="EMBL" id="CP070608">
    <property type="protein sequence ID" value="QSE96406.1"/>
    <property type="molecule type" value="Genomic_DNA"/>
</dbReference>
<dbReference type="RefSeq" id="WP_205720922.1">
    <property type="nucleotide sequence ID" value="NZ_CP070608.1"/>
</dbReference>
<feature type="short sequence motif" description="GXSXG" evidence="4">
    <location>
        <begin position="39"/>
        <end position="43"/>
    </location>
</feature>
<dbReference type="Pfam" id="PF01734">
    <property type="entry name" value="Patatin"/>
    <property type="match status" value="1"/>
</dbReference>
<dbReference type="GO" id="GO:0016787">
    <property type="term" value="F:hydrolase activity"/>
    <property type="evidence" value="ECO:0007669"/>
    <property type="project" value="UniProtKB-UniRule"/>
</dbReference>
<name>A0A974WE85_9BACT</name>
<organism evidence="6 7">
    <name type="scientific">Fulvivirga lutea</name>
    <dbReference type="NCBI Taxonomy" id="2810512"/>
    <lineage>
        <taxon>Bacteria</taxon>
        <taxon>Pseudomonadati</taxon>
        <taxon>Bacteroidota</taxon>
        <taxon>Cytophagia</taxon>
        <taxon>Cytophagales</taxon>
        <taxon>Fulvivirgaceae</taxon>
        <taxon>Fulvivirga</taxon>
    </lineage>
</organism>
<dbReference type="AlphaFoldDB" id="A0A974WE85"/>
<gene>
    <name evidence="6" type="ORF">JR347_12395</name>
</gene>
<dbReference type="PANTHER" id="PTHR14226:SF78">
    <property type="entry name" value="SLR0060 PROTEIN"/>
    <property type="match status" value="1"/>
</dbReference>
<accession>A0A974WE85</accession>
<dbReference type="PANTHER" id="PTHR14226">
    <property type="entry name" value="NEUROPATHY TARGET ESTERASE/SWISS CHEESE D.MELANOGASTER"/>
    <property type="match status" value="1"/>
</dbReference>
<dbReference type="InterPro" id="IPR016035">
    <property type="entry name" value="Acyl_Trfase/lysoPLipase"/>
</dbReference>
<dbReference type="InterPro" id="IPR002641">
    <property type="entry name" value="PNPLA_dom"/>
</dbReference>
<feature type="active site" description="Nucleophile" evidence="4">
    <location>
        <position position="41"/>
    </location>
</feature>
<keyword evidence="2 4" id="KW-0442">Lipid degradation</keyword>
<sequence>MTEYNIGLVLSGGGARGIAHLGVLKALEEHNIKIDVISGTSAGAIIGALYAGGLSINEILKLLIELKPMRFIQPALNTKGLLKMEVIEKFLISYLPENSFDTLTIPLYIAATNLKSGKTEYFNQGHLVPAICASSCIPVLFNPVQYNDELYIDGGILNNLPVEAIRDKTKIVIGVHSNPIDRNFELKNFSSGLERALMLAITSNVYQSSKNCNFLIEPNGLEPFKVLDISKAEEIFSIGYKEAIRQINESKMLETI</sequence>
<proteinExistence type="predicted"/>